<protein>
    <submittedName>
        <fullName evidence="1">S-adenosyl methyltransferase</fullName>
    </submittedName>
</protein>
<accession>A0A562IIE9</accession>
<dbReference type="SUPFAM" id="SSF53335">
    <property type="entry name" value="S-adenosyl-L-methionine-dependent methyltransferases"/>
    <property type="match status" value="1"/>
</dbReference>
<dbReference type="EMBL" id="VLKE01000001">
    <property type="protein sequence ID" value="TWH70672.1"/>
    <property type="molecule type" value="Genomic_DNA"/>
</dbReference>
<keyword evidence="1" id="KW-0489">Methyltransferase</keyword>
<organism evidence="1 2">
    <name type="scientific">Micromonospora olivasterospora</name>
    <dbReference type="NCBI Taxonomy" id="1880"/>
    <lineage>
        <taxon>Bacteria</taxon>
        <taxon>Bacillati</taxon>
        <taxon>Actinomycetota</taxon>
        <taxon>Actinomycetes</taxon>
        <taxon>Micromonosporales</taxon>
        <taxon>Micromonosporaceae</taxon>
        <taxon>Micromonospora</taxon>
    </lineage>
</organism>
<dbReference type="InterPro" id="IPR029063">
    <property type="entry name" value="SAM-dependent_MTases_sf"/>
</dbReference>
<dbReference type="GO" id="GO:0008168">
    <property type="term" value="F:methyltransferase activity"/>
    <property type="evidence" value="ECO:0007669"/>
    <property type="project" value="UniProtKB-KW"/>
</dbReference>
<evidence type="ECO:0000313" key="1">
    <source>
        <dbReference type="EMBL" id="TWH70672.1"/>
    </source>
</evidence>
<name>A0A562IIE9_MICOL</name>
<proteinExistence type="predicted"/>
<dbReference type="Gene3D" id="3.40.50.150">
    <property type="entry name" value="Vaccinia Virus protein VP39"/>
    <property type="match status" value="1"/>
</dbReference>
<dbReference type="InterPro" id="IPR006764">
    <property type="entry name" value="SAM_dep_MeTrfase_SAV2177_type"/>
</dbReference>
<dbReference type="GO" id="GO:0032259">
    <property type="term" value="P:methylation"/>
    <property type="evidence" value="ECO:0007669"/>
    <property type="project" value="UniProtKB-KW"/>
</dbReference>
<comment type="caution">
    <text evidence="1">The sequence shown here is derived from an EMBL/GenBank/DDBJ whole genome shotgun (WGS) entry which is preliminary data.</text>
</comment>
<dbReference type="OrthoDB" id="4073278at2"/>
<dbReference type="Proteomes" id="UP000319825">
    <property type="component" value="Unassembled WGS sequence"/>
</dbReference>
<keyword evidence="2" id="KW-1185">Reference proteome</keyword>
<sequence>MTTESSVQLAGIDPSIPTAAGMYDYYLGGRNNFAADRRAANKVIAAAPEVILMARENRGFIQRAVRFLARDAGIRQFLDIGSGMPTQGNVHEIAQAEAPDARVVYVDNDPQVLVRSRALKTTEAKTTSVITADLRDPDAILNHPETRAQIDFDQPMAILLVAVLHFIDDEADPYGIVARLRDSMAPGSYLVINHATADPRPGNAGGAAEVYKNTKYPATHRTRDQIERFFDGAPLIDPGLVFVPEWRPDVETDISPEEVWILGGVGRKPTVD</sequence>
<gene>
    <name evidence="1" type="ORF">JD77_05697</name>
</gene>
<reference evidence="1 2" key="1">
    <citation type="submission" date="2019-07" db="EMBL/GenBank/DDBJ databases">
        <title>R&amp;d 2014.</title>
        <authorList>
            <person name="Klenk H.-P."/>
        </authorList>
    </citation>
    <scope>NUCLEOTIDE SEQUENCE [LARGE SCALE GENOMIC DNA]</scope>
    <source>
        <strain evidence="1 2">DSM 43868</strain>
    </source>
</reference>
<dbReference type="RefSeq" id="WP_145776902.1">
    <property type="nucleotide sequence ID" value="NZ_BAAATQ010000250.1"/>
</dbReference>
<evidence type="ECO:0000313" key="2">
    <source>
        <dbReference type="Proteomes" id="UP000319825"/>
    </source>
</evidence>
<dbReference type="AlphaFoldDB" id="A0A562IIE9"/>
<dbReference type="PIRSF" id="PIRSF017393">
    <property type="entry name" value="MTase_SAV2177"/>
    <property type="match status" value="1"/>
</dbReference>
<keyword evidence="1" id="KW-0808">Transferase</keyword>
<dbReference type="Pfam" id="PF04672">
    <property type="entry name" value="Methyltransf_19"/>
    <property type="match status" value="1"/>
</dbReference>